<dbReference type="OrthoDB" id="3669717at2"/>
<gene>
    <name evidence="2" type="ORF">CryarDRAFT_0913</name>
</gene>
<dbReference type="Proteomes" id="UP000021053">
    <property type="component" value="Unassembled WGS sequence"/>
</dbReference>
<comment type="caution">
    <text evidence="2">The sequence shown here is derived from an EMBL/GenBank/DDBJ whole genome shotgun (WGS) entry which is preliminary data.</text>
</comment>
<dbReference type="RefSeq" id="WP_035848643.1">
    <property type="nucleotide sequence ID" value="NZ_KK073874.1"/>
</dbReference>
<dbReference type="HOGENOM" id="CLU_1127611_0_0_11"/>
<dbReference type="AlphaFoldDB" id="A0A010YXF8"/>
<proteinExistence type="predicted"/>
<feature type="region of interest" description="Disordered" evidence="1">
    <location>
        <begin position="1"/>
        <end position="40"/>
    </location>
</feature>
<dbReference type="EMBL" id="JFBT01000001">
    <property type="protein sequence ID" value="EXG79863.1"/>
    <property type="molecule type" value="Genomic_DNA"/>
</dbReference>
<sequence>MSQPDSSAPSQMPVPTAILLPRPATDPGPEASLPPRPGGWSSSTVGALVAVYTRLGDRVAVVDPNLSGTVTPVTELLGRRTAVLPMREFTPSAGRRTRLVLARLPEPGVPAGSALGEWMHRVARSLTERGYLAVTVDPFGAYPAQRERSGEPGRARYRDHTTSVIAAARAAGLRYQQHLIALHTTVLEPDTRERSGPGAPDASDSGGRRAPVHERLHTDIFVFAAHVAAIPARPQTTAHRQEMRHG</sequence>
<evidence type="ECO:0000256" key="1">
    <source>
        <dbReference type="SAM" id="MobiDB-lite"/>
    </source>
</evidence>
<keyword evidence="3" id="KW-1185">Reference proteome</keyword>
<feature type="region of interest" description="Disordered" evidence="1">
    <location>
        <begin position="186"/>
        <end position="210"/>
    </location>
</feature>
<name>A0A010YXF8_9ACTN</name>
<reference evidence="2 3" key="1">
    <citation type="submission" date="2013-07" db="EMBL/GenBank/DDBJ databases">
        <authorList>
            <consortium name="DOE Joint Genome Institute"/>
            <person name="Eisen J."/>
            <person name="Huntemann M."/>
            <person name="Han J."/>
            <person name="Chen A."/>
            <person name="Kyrpides N."/>
            <person name="Mavromatis K."/>
            <person name="Markowitz V."/>
            <person name="Palaniappan K."/>
            <person name="Ivanova N."/>
            <person name="Schaumberg A."/>
            <person name="Pati A."/>
            <person name="Liolios K."/>
            <person name="Nordberg H.P."/>
            <person name="Cantor M.N."/>
            <person name="Hua S.X."/>
            <person name="Woyke T."/>
        </authorList>
    </citation>
    <scope>NUCLEOTIDE SEQUENCE [LARGE SCALE GENOMIC DNA]</scope>
    <source>
        <strain evidence="2 3">DSM 44712</strain>
    </source>
</reference>
<organism evidence="2 3">
    <name type="scientific">Cryptosporangium arvum DSM 44712</name>
    <dbReference type="NCBI Taxonomy" id="927661"/>
    <lineage>
        <taxon>Bacteria</taxon>
        <taxon>Bacillati</taxon>
        <taxon>Actinomycetota</taxon>
        <taxon>Actinomycetes</taxon>
        <taxon>Cryptosporangiales</taxon>
        <taxon>Cryptosporangiaceae</taxon>
        <taxon>Cryptosporangium</taxon>
    </lineage>
</organism>
<feature type="compositionally biased region" description="Polar residues" evidence="1">
    <location>
        <begin position="1"/>
        <end position="10"/>
    </location>
</feature>
<evidence type="ECO:0000313" key="2">
    <source>
        <dbReference type="EMBL" id="EXG79863.1"/>
    </source>
</evidence>
<protein>
    <submittedName>
        <fullName evidence="2">Uncharacterized protein</fullName>
    </submittedName>
</protein>
<evidence type="ECO:0000313" key="3">
    <source>
        <dbReference type="Proteomes" id="UP000021053"/>
    </source>
</evidence>
<accession>A0A010YXF8</accession>